<dbReference type="InterPro" id="IPR003524">
    <property type="entry name" value="PNAcMuramoyl-5peptid_Trfase"/>
</dbReference>
<dbReference type="GO" id="GO:0005886">
    <property type="term" value="C:plasma membrane"/>
    <property type="evidence" value="ECO:0007669"/>
    <property type="project" value="TreeGrafter"/>
</dbReference>
<comment type="subcellular location">
    <subcellularLocation>
        <location evidence="1">Membrane</location>
        <topology evidence="1">Multi-pass membrane protein</topology>
    </subcellularLocation>
</comment>
<feature type="transmembrane region" description="Helical" evidence="7">
    <location>
        <begin position="157"/>
        <end position="176"/>
    </location>
</feature>
<feature type="transmembrane region" description="Helical" evidence="7">
    <location>
        <begin position="36"/>
        <end position="54"/>
    </location>
</feature>
<feature type="transmembrane region" description="Helical" evidence="7">
    <location>
        <begin position="106"/>
        <end position="123"/>
    </location>
</feature>
<evidence type="ECO:0000256" key="5">
    <source>
        <dbReference type="ARBA" id="ARBA00022989"/>
    </source>
</evidence>
<organism evidence="8">
    <name type="scientific">marine sediment metagenome</name>
    <dbReference type="NCBI Taxonomy" id="412755"/>
    <lineage>
        <taxon>unclassified sequences</taxon>
        <taxon>metagenomes</taxon>
        <taxon>ecological metagenomes</taxon>
    </lineage>
</organism>
<name>X1NKR9_9ZZZZ</name>
<feature type="transmembrane region" description="Helical" evidence="7">
    <location>
        <begin position="66"/>
        <end position="86"/>
    </location>
</feature>
<feature type="transmembrane region" description="Helical" evidence="7">
    <location>
        <begin position="130"/>
        <end position="151"/>
    </location>
</feature>
<keyword evidence="3" id="KW-0808">Transferase</keyword>
<accession>X1NKR9</accession>
<dbReference type="PROSITE" id="PS01348">
    <property type="entry name" value="MRAY_2"/>
    <property type="match status" value="1"/>
</dbReference>
<keyword evidence="6 7" id="KW-0472">Membrane</keyword>
<dbReference type="EMBL" id="BARV01016783">
    <property type="protein sequence ID" value="GAI30811.1"/>
    <property type="molecule type" value="Genomic_DNA"/>
</dbReference>
<dbReference type="GO" id="GO:0044038">
    <property type="term" value="P:cell wall macromolecule biosynthetic process"/>
    <property type="evidence" value="ECO:0007669"/>
    <property type="project" value="TreeGrafter"/>
</dbReference>
<feature type="non-terminal residue" evidence="8">
    <location>
        <position position="196"/>
    </location>
</feature>
<dbReference type="AlphaFoldDB" id="X1NKR9"/>
<evidence type="ECO:0000256" key="2">
    <source>
        <dbReference type="ARBA" id="ARBA00005583"/>
    </source>
</evidence>
<dbReference type="GO" id="GO:0071555">
    <property type="term" value="P:cell wall organization"/>
    <property type="evidence" value="ECO:0007669"/>
    <property type="project" value="TreeGrafter"/>
</dbReference>
<evidence type="ECO:0000256" key="4">
    <source>
        <dbReference type="ARBA" id="ARBA00022692"/>
    </source>
</evidence>
<proteinExistence type="inferred from homology"/>
<reference evidence="8" key="1">
    <citation type="journal article" date="2014" name="Front. Microbiol.">
        <title>High frequency of phylogenetically diverse reductive dehalogenase-homologous genes in deep subseafloor sedimentary metagenomes.</title>
        <authorList>
            <person name="Kawai M."/>
            <person name="Futagami T."/>
            <person name="Toyoda A."/>
            <person name="Takaki Y."/>
            <person name="Nishi S."/>
            <person name="Hori S."/>
            <person name="Arai W."/>
            <person name="Tsubouchi T."/>
            <person name="Morono Y."/>
            <person name="Uchiyama I."/>
            <person name="Ito T."/>
            <person name="Fujiyama A."/>
            <person name="Inagaki F."/>
            <person name="Takami H."/>
        </authorList>
    </citation>
    <scope>NUCLEOTIDE SEQUENCE</scope>
    <source>
        <strain evidence="8">Expedition CK06-06</strain>
    </source>
</reference>
<evidence type="ECO:0000313" key="8">
    <source>
        <dbReference type="EMBL" id="GAI30811.1"/>
    </source>
</evidence>
<evidence type="ECO:0000256" key="7">
    <source>
        <dbReference type="SAM" id="Phobius"/>
    </source>
</evidence>
<evidence type="ECO:0000256" key="6">
    <source>
        <dbReference type="ARBA" id="ARBA00023136"/>
    </source>
</evidence>
<sequence>MKLVSQSILAVLIGLFAFYDPQIGQRLDLPFFKNLVVNLGLFYILFVVIVIVGSSNAVNLTDGLDGLAVGCIIMVALTYSVFSYITGHTNISSYLQINYVPGSGELAVFCANIAGAALGFLWFNAYPAQVFMGDTGSLSLGGAVGIVAVLIKKELLLLLVGGIFVAEALSVILQVASFKLRKKRIFLVAPLHHHFQ</sequence>
<dbReference type="InterPro" id="IPR018480">
    <property type="entry name" value="PNAcMuramoyl-5peptid_Trfase_CS"/>
</dbReference>
<dbReference type="PANTHER" id="PTHR22926">
    <property type="entry name" value="PHOSPHO-N-ACETYLMURAMOYL-PENTAPEPTIDE-TRANSFERASE"/>
    <property type="match status" value="1"/>
</dbReference>
<comment type="similarity">
    <text evidence="2">Belongs to the glycosyltransferase 4 family. MraY subfamily.</text>
</comment>
<dbReference type="NCBIfam" id="TIGR00445">
    <property type="entry name" value="mraY"/>
    <property type="match status" value="1"/>
</dbReference>
<dbReference type="GO" id="GO:0008963">
    <property type="term" value="F:phospho-N-acetylmuramoyl-pentapeptide-transferase activity"/>
    <property type="evidence" value="ECO:0007669"/>
    <property type="project" value="InterPro"/>
</dbReference>
<dbReference type="PANTHER" id="PTHR22926:SF5">
    <property type="entry name" value="PHOSPHO-N-ACETYLMURAMOYL-PENTAPEPTIDE-TRANSFERASE HOMOLOG"/>
    <property type="match status" value="1"/>
</dbReference>
<dbReference type="CDD" id="cd06852">
    <property type="entry name" value="GT_MraY"/>
    <property type="match status" value="1"/>
</dbReference>
<keyword evidence="4 7" id="KW-0812">Transmembrane</keyword>
<evidence type="ECO:0000256" key="1">
    <source>
        <dbReference type="ARBA" id="ARBA00004141"/>
    </source>
</evidence>
<protein>
    <recommendedName>
        <fullName evidence="9">Phospho-N-acetylmuramoyl-pentapeptide-transferase</fullName>
    </recommendedName>
</protein>
<evidence type="ECO:0000256" key="3">
    <source>
        <dbReference type="ARBA" id="ARBA00022679"/>
    </source>
</evidence>
<gene>
    <name evidence="8" type="ORF">S06H3_28729</name>
</gene>
<evidence type="ECO:0008006" key="9">
    <source>
        <dbReference type="Google" id="ProtNLM"/>
    </source>
</evidence>
<keyword evidence="5 7" id="KW-1133">Transmembrane helix</keyword>
<comment type="caution">
    <text evidence="8">The sequence shown here is derived from an EMBL/GenBank/DDBJ whole genome shotgun (WGS) entry which is preliminary data.</text>
</comment>
<dbReference type="InterPro" id="IPR000715">
    <property type="entry name" value="Glycosyl_transferase_4"/>
</dbReference>
<dbReference type="Pfam" id="PF00953">
    <property type="entry name" value="Glycos_transf_4"/>
    <property type="match status" value="1"/>
</dbReference>